<dbReference type="RefSeq" id="WP_012455539.1">
    <property type="nucleotide sequence ID" value="NC_010725.1"/>
</dbReference>
<dbReference type="Proteomes" id="UP000007136">
    <property type="component" value="Chromosome"/>
</dbReference>
<name>B1Z7M1_METPB</name>
<accession>B1Z7M1</accession>
<dbReference type="KEGG" id="mpo:Mpop_3675"/>
<reference evidence="1" key="1">
    <citation type="submission" date="2008-04" db="EMBL/GenBank/DDBJ databases">
        <title>Complete sequence of chromosome of Methylobacterium populi BJ001.</title>
        <authorList>
            <consortium name="US DOE Joint Genome Institute"/>
            <person name="Copeland A."/>
            <person name="Lucas S."/>
            <person name="Lapidus A."/>
            <person name="Glavina del Rio T."/>
            <person name="Dalin E."/>
            <person name="Tice H."/>
            <person name="Bruce D."/>
            <person name="Goodwin L."/>
            <person name="Pitluck S."/>
            <person name="Chertkov O."/>
            <person name="Brettin T."/>
            <person name="Detter J.C."/>
            <person name="Han C."/>
            <person name="Kuske C.R."/>
            <person name="Schmutz J."/>
            <person name="Larimer F."/>
            <person name="Land M."/>
            <person name="Hauser L."/>
            <person name="Kyrpides N."/>
            <person name="Mikhailova N."/>
            <person name="Marx C."/>
            <person name="Richardson P."/>
        </authorList>
    </citation>
    <scope>NUCLEOTIDE SEQUENCE [LARGE SCALE GENOMIC DNA]</scope>
    <source>
        <strain evidence="1">BJ001</strain>
    </source>
</reference>
<dbReference type="EMBL" id="CP001029">
    <property type="protein sequence ID" value="ACB81824.1"/>
    <property type="molecule type" value="Genomic_DNA"/>
</dbReference>
<protein>
    <submittedName>
        <fullName evidence="1">Uncharacterized protein</fullName>
    </submittedName>
</protein>
<dbReference type="HOGENOM" id="CLU_3235944_0_0_5"/>
<organism evidence="1 2">
    <name type="scientific">Methylorubrum populi (strain ATCC BAA-705 / NCIMB 13946 / BJ001)</name>
    <name type="common">Methylobacterium populi</name>
    <dbReference type="NCBI Taxonomy" id="441620"/>
    <lineage>
        <taxon>Bacteria</taxon>
        <taxon>Pseudomonadati</taxon>
        <taxon>Pseudomonadota</taxon>
        <taxon>Alphaproteobacteria</taxon>
        <taxon>Hyphomicrobiales</taxon>
        <taxon>Methylobacteriaceae</taxon>
        <taxon>Methylorubrum</taxon>
    </lineage>
</organism>
<sequence length="43" mass="4701">MPRNAHIVAPGVPDCPPMCHSIGFASHEIEEADDNLNPFDRAE</sequence>
<evidence type="ECO:0000313" key="2">
    <source>
        <dbReference type="Proteomes" id="UP000007136"/>
    </source>
</evidence>
<gene>
    <name evidence="1" type="ordered locus">Mpop_3675</name>
</gene>
<evidence type="ECO:0000313" key="1">
    <source>
        <dbReference type="EMBL" id="ACB81824.1"/>
    </source>
</evidence>
<proteinExistence type="predicted"/>
<dbReference type="AlphaFoldDB" id="B1Z7M1"/>